<feature type="domain" description="DUF302" evidence="1">
    <location>
        <begin position="35"/>
        <end position="98"/>
    </location>
</feature>
<dbReference type="Proteomes" id="UP000219688">
    <property type="component" value="Unassembled WGS sequence"/>
</dbReference>
<dbReference type="Pfam" id="PF03625">
    <property type="entry name" value="DUF302"/>
    <property type="match status" value="1"/>
</dbReference>
<gene>
    <name evidence="2" type="ORF">SAMN05421879_106139</name>
</gene>
<proteinExistence type="predicted"/>
<name>A0A285VPG7_9MICO</name>
<dbReference type="PANTHER" id="PTHR38342">
    <property type="entry name" value="SLR5037 PROTEIN"/>
    <property type="match status" value="1"/>
</dbReference>
<reference evidence="3" key="1">
    <citation type="submission" date="2017-08" db="EMBL/GenBank/DDBJ databases">
        <authorList>
            <person name="Varghese N."/>
            <person name="Submissions S."/>
        </authorList>
    </citation>
    <scope>NUCLEOTIDE SEQUENCE [LARGE SCALE GENOMIC DNA]</scope>
    <source>
        <strain evidence="3">USBA17B2</strain>
    </source>
</reference>
<evidence type="ECO:0000313" key="3">
    <source>
        <dbReference type="Proteomes" id="UP000219688"/>
    </source>
</evidence>
<dbReference type="SUPFAM" id="SSF103247">
    <property type="entry name" value="TT1751-like"/>
    <property type="match status" value="1"/>
</dbReference>
<protein>
    <submittedName>
        <fullName evidence="2">Uncharacterized conserved protein, DUF302 family</fullName>
    </submittedName>
</protein>
<dbReference type="PANTHER" id="PTHR38342:SF1">
    <property type="entry name" value="SLR5037 PROTEIN"/>
    <property type="match status" value="1"/>
</dbReference>
<organism evidence="2 3">
    <name type="scientific">Ornithinimicrobium cerasi</name>
    <dbReference type="NCBI Taxonomy" id="2248773"/>
    <lineage>
        <taxon>Bacteria</taxon>
        <taxon>Bacillati</taxon>
        <taxon>Actinomycetota</taxon>
        <taxon>Actinomycetes</taxon>
        <taxon>Micrococcales</taxon>
        <taxon>Ornithinimicrobiaceae</taxon>
        <taxon>Ornithinimicrobium</taxon>
    </lineage>
</organism>
<sequence length="133" mass="13550">MSYTFGVTVPGDHPSTVEATRAALADQGFGILTEIDLAATLREKLGVEVPAHLVLGACRPPLAHRALQIDPSIGTVLPCNVAVRDLGDGRTMVEAFDPAAMETLAGAAFAEVAADAAGRLRAALDAVASTVGS</sequence>
<dbReference type="InterPro" id="IPR005180">
    <property type="entry name" value="DUF302"/>
</dbReference>
<dbReference type="CDD" id="cd14797">
    <property type="entry name" value="DUF302"/>
    <property type="match status" value="1"/>
</dbReference>
<evidence type="ECO:0000313" key="2">
    <source>
        <dbReference type="EMBL" id="SOC55974.1"/>
    </source>
</evidence>
<dbReference type="RefSeq" id="WP_097188289.1">
    <property type="nucleotide sequence ID" value="NZ_OBQK01000006.1"/>
</dbReference>
<dbReference type="PIRSF" id="PIRSF021774">
    <property type="entry name" value="UCP021774"/>
    <property type="match status" value="1"/>
</dbReference>
<evidence type="ECO:0000259" key="1">
    <source>
        <dbReference type="Pfam" id="PF03625"/>
    </source>
</evidence>
<dbReference type="InterPro" id="IPR035923">
    <property type="entry name" value="TT1751-like_sf"/>
</dbReference>
<dbReference type="AlphaFoldDB" id="A0A285VPG7"/>
<keyword evidence="3" id="KW-1185">Reference proteome</keyword>
<dbReference type="EMBL" id="OBQK01000006">
    <property type="protein sequence ID" value="SOC55974.1"/>
    <property type="molecule type" value="Genomic_DNA"/>
</dbReference>
<dbReference type="Gene3D" id="3.30.310.70">
    <property type="entry name" value="TT1751-like domain"/>
    <property type="match status" value="1"/>
</dbReference>
<accession>A0A285VPG7</accession>
<dbReference type="InterPro" id="IPR016796">
    <property type="entry name" value="UCP021774"/>
</dbReference>